<organism evidence="7 8">
    <name type="scientific">Helicobacter ibis</name>
    <dbReference type="NCBI Taxonomy" id="2962633"/>
    <lineage>
        <taxon>Bacteria</taxon>
        <taxon>Pseudomonadati</taxon>
        <taxon>Campylobacterota</taxon>
        <taxon>Epsilonproteobacteria</taxon>
        <taxon>Campylobacterales</taxon>
        <taxon>Helicobacteraceae</taxon>
        <taxon>Helicobacter</taxon>
    </lineage>
</organism>
<dbReference type="PANTHER" id="PTHR24422">
    <property type="entry name" value="CHEMOTAXIS PROTEIN METHYLTRANSFERASE"/>
    <property type="match status" value="1"/>
</dbReference>
<dbReference type="InterPro" id="IPR050903">
    <property type="entry name" value="Bact_Chemotaxis_MeTrfase"/>
</dbReference>
<keyword evidence="5" id="KW-0949">S-adenosyl-L-methionine</keyword>
<evidence type="ECO:0000256" key="4">
    <source>
        <dbReference type="ARBA" id="ARBA00022679"/>
    </source>
</evidence>
<dbReference type="PANTHER" id="PTHR24422:SF19">
    <property type="entry name" value="CHEMOTAXIS PROTEIN METHYLTRANSFERASE"/>
    <property type="match status" value="1"/>
</dbReference>
<dbReference type="PRINTS" id="PR00996">
    <property type="entry name" value="CHERMTFRASE"/>
</dbReference>
<dbReference type="InterPro" id="IPR022642">
    <property type="entry name" value="CheR_C"/>
</dbReference>
<dbReference type="EC" id="2.1.1.80" evidence="2"/>
<evidence type="ECO:0000256" key="5">
    <source>
        <dbReference type="ARBA" id="ARBA00022691"/>
    </source>
</evidence>
<proteinExistence type="predicted"/>
<evidence type="ECO:0000256" key="1">
    <source>
        <dbReference type="ARBA" id="ARBA00001541"/>
    </source>
</evidence>
<keyword evidence="4" id="KW-0808">Transferase</keyword>
<evidence type="ECO:0000259" key="6">
    <source>
        <dbReference type="PROSITE" id="PS50123"/>
    </source>
</evidence>
<sequence>MVTNVISDSHINKARELIYDIAGIYLPSSKDSTIKNRLDKLRRDLKIDDFDVFFSSVKSGKNKQEFINAFTTNKTDFFRENFHFMDMLNRILPHRLKSSEPLKVYCSASSTGEEPYSIATTLLYAKDVYASSTPVSVIATDIDTSVLDVAKKGEYLVDTFLNPLPDWLHLEDYFSVEKRAGSLIKLVAKPHLKRLITFKQLNLSSISYPFAKEEFDIIFCRNVLIYFKVEDQEKILSKLFSHLKIGGTMYLGHSESILGIGSKVERLGQNTFVKVVS</sequence>
<dbReference type="InterPro" id="IPR000780">
    <property type="entry name" value="CheR_MeTrfase"/>
</dbReference>
<dbReference type="Gene3D" id="1.10.155.10">
    <property type="entry name" value="Chemotaxis receptor methyltransferase CheR, N-terminal domain"/>
    <property type="match status" value="1"/>
</dbReference>
<feature type="domain" description="CheR-type methyltransferase" evidence="6">
    <location>
        <begin position="1"/>
        <end position="277"/>
    </location>
</feature>
<evidence type="ECO:0000256" key="2">
    <source>
        <dbReference type="ARBA" id="ARBA00012534"/>
    </source>
</evidence>
<dbReference type="PROSITE" id="PS50123">
    <property type="entry name" value="CHER"/>
    <property type="match status" value="1"/>
</dbReference>
<reference evidence="7 8" key="1">
    <citation type="submission" date="2023-01" db="EMBL/GenBank/DDBJ databases">
        <title>Description of Helicobacter ibis sp. nov. isolated from faecal droppings of black-faced ibis (Theristicus melanopis).</title>
        <authorList>
            <person name="Lopez-Cantillo M."/>
            <person name="Vidal-Veuthey B."/>
            <person name="Mella A."/>
            <person name="De La Haba R."/>
            <person name="Collado L."/>
        </authorList>
    </citation>
    <scope>NUCLEOTIDE SEQUENCE [LARGE SCALE GENOMIC DNA]</scope>
    <source>
        <strain evidence="7 8">A82</strain>
    </source>
</reference>
<evidence type="ECO:0000256" key="3">
    <source>
        <dbReference type="ARBA" id="ARBA00022603"/>
    </source>
</evidence>
<evidence type="ECO:0000313" key="8">
    <source>
        <dbReference type="Proteomes" id="UP001210261"/>
    </source>
</evidence>
<dbReference type="RefSeq" id="WP_271021110.1">
    <property type="nucleotide sequence ID" value="NZ_JAQHXR010000002.1"/>
</dbReference>
<protein>
    <recommendedName>
        <fullName evidence="2">protein-glutamate O-methyltransferase</fullName>
        <ecNumber evidence="2">2.1.1.80</ecNumber>
    </recommendedName>
</protein>
<dbReference type="SUPFAM" id="SSF47757">
    <property type="entry name" value="Chemotaxis receptor methyltransferase CheR, N-terminal domain"/>
    <property type="match status" value="1"/>
</dbReference>
<dbReference type="InterPro" id="IPR036804">
    <property type="entry name" value="CheR_N_sf"/>
</dbReference>
<dbReference type="EMBL" id="JAQHXR010000002">
    <property type="protein sequence ID" value="MDA3968815.1"/>
    <property type="molecule type" value="Genomic_DNA"/>
</dbReference>
<accession>A0ABT4VFB2</accession>
<comment type="catalytic activity">
    <reaction evidence="1">
        <text>L-glutamyl-[protein] + S-adenosyl-L-methionine = [protein]-L-glutamate 5-O-methyl ester + S-adenosyl-L-homocysteine</text>
        <dbReference type="Rhea" id="RHEA:24452"/>
        <dbReference type="Rhea" id="RHEA-COMP:10208"/>
        <dbReference type="Rhea" id="RHEA-COMP:10311"/>
        <dbReference type="ChEBI" id="CHEBI:29973"/>
        <dbReference type="ChEBI" id="CHEBI:57856"/>
        <dbReference type="ChEBI" id="CHEBI:59789"/>
        <dbReference type="ChEBI" id="CHEBI:82795"/>
        <dbReference type="EC" id="2.1.1.80"/>
    </reaction>
</comment>
<comment type="caution">
    <text evidence="7">The sequence shown here is derived from an EMBL/GenBank/DDBJ whole genome shotgun (WGS) entry which is preliminary data.</text>
</comment>
<keyword evidence="8" id="KW-1185">Reference proteome</keyword>
<dbReference type="Gene3D" id="3.40.50.150">
    <property type="entry name" value="Vaccinia Virus protein VP39"/>
    <property type="match status" value="1"/>
</dbReference>
<keyword evidence="3" id="KW-0489">Methyltransferase</keyword>
<dbReference type="InterPro" id="IPR022641">
    <property type="entry name" value="CheR_N"/>
</dbReference>
<dbReference type="Pfam" id="PF01739">
    <property type="entry name" value="CheR"/>
    <property type="match status" value="1"/>
</dbReference>
<dbReference type="SMART" id="SM00138">
    <property type="entry name" value="MeTrc"/>
    <property type="match status" value="1"/>
</dbReference>
<evidence type="ECO:0000313" key="7">
    <source>
        <dbReference type="EMBL" id="MDA3968815.1"/>
    </source>
</evidence>
<dbReference type="InterPro" id="IPR029063">
    <property type="entry name" value="SAM-dependent_MTases_sf"/>
</dbReference>
<name>A0ABT4VFB2_9HELI</name>
<gene>
    <name evidence="7" type="ORF">PF021_03900</name>
</gene>
<dbReference type="SUPFAM" id="SSF53335">
    <property type="entry name" value="S-adenosyl-L-methionine-dependent methyltransferases"/>
    <property type="match status" value="1"/>
</dbReference>
<dbReference type="CDD" id="cd02440">
    <property type="entry name" value="AdoMet_MTases"/>
    <property type="match status" value="1"/>
</dbReference>
<dbReference type="Pfam" id="PF03705">
    <property type="entry name" value="CheR_N"/>
    <property type="match status" value="1"/>
</dbReference>
<dbReference type="Proteomes" id="UP001210261">
    <property type="component" value="Unassembled WGS sequence"/>
</dbReference>